<evidence type="ECO:0000313" key="3">
    <source>
        <dbReference type="EMBL" id="MDR6538962.1"/>
    </source>
</evidence>
<evidence type="ECO:0008006" key="5">
    <source>
        <dbReference type="Google" id="ProtNLM"/>
    </source>
</evidence>
<name>A0ABU1NKJ0_9BURK</name>
<protein>
    <recommendedName>
        <fullName evidence="5">PXPV repeat-containing protein</fullName>
    </recommendedName>
</protein>
<keyword evidence="4" id="KW-1185">Reference proteome</keyword>
<dbReference type="RefSeq" id="WP_309906256.1">
    <property type="nucleotide sequence ID" value="NZ_JAVDRF010000013.1"/>
</dbReference>
<dbReference type="InterPro" id="IPR024446">
    <property type="entry name" value="PXPV"/>
</dbReference>
<evidence type="ECO:0000256" key="1">
    <source>
        <dbReference type="SAM" id="MobiDB-lite"/>
    </source>
</evidence>
<feature type="region of interest" description="Disordered" evidence="1">
    <location>
        <begin position="99"/>
        <end position="119"/>
    </location>
</feature>
<dbReference type="EMBL" id="JAVDRF010000013">
    <property type="protein sequence ID" value="MDR6538962.1"/>
    <property type="molecule type" value="Genomic_DNA"/>
</dbReference>
<feature type="chain" id="PRO_5046157163" description="PXPV repeat-containing protein" evidence="2">
    <location>
        <begin position="31"/>
        <end position="119"/>
    </location>
</feature>
<organism evidence="3 4">
    <name type="scientific">Variovorax soli</name>
    <dbReference type="NCBI Taxonomy" id="376815"/>
    <lineage>
        <taxon>Bacteria</taxon>
        <taxon>Pseudomonadati</taxon>
        <taxon>Pseudomonadota</taxon>
        <taxon>Betaproteobacteria</taxon>
        <taxon>Burkholderiales</taxon>
        <taxon>Comamonadaceae</taxon>
        <taxon>Variovorax</taxon>
    </lineage>
</organism>
<evidence type="ECO:0000313" key="4">
    <source>
        <dbReference type="Proteomes" id="UP001184230"/>
    </source>
</evidence>
<accession>A0ABU1NKJ0</accession>
<gene>
    <name evidence="3" type="ORF">J2739_004757</name>
</gene>
<sequence length="119" mass="13019">MNLRRSVFLKWTAVTLAATGALFAAASANAGTSWSLGINVPGVAVGIADPGPVYYQPAPVYSQPAPVYYEPAPPAYYRPAPVYTPAPVYYGPPAAYYEPPGERWRHHRHQGRDWGDRDD</sequence>
<dbReference type="Proteomes" id="UP001184230">
    <property type="component" value="Unassembled WGS sequence"/>
</dbReference>
<proteinExistence type="predicted"/>
<keyword evidence="2" id="KW-0732">Signal</keyword>
<evidence type="ECO:0000256" key="2">
    <source>
        <dbReference type="SAM" id="SignalP"/>
    </source>
</evidence>
<dbReference type="Pfam" id="PF12778">
    <property type="entry name" value="PXPV"/>
    <property type="match status" value="1"/>
</dbReference>
<feature type="signal peptide" evidence="2">
    <location>
        <begin position="1"/>
        <end position="30"/>
    </location>
</feature>
<comment type="caution">
    <text evidence="3">The sequence shown here is derived from an EMBL/GenBank/DDBJ whole genome shotgun (WGS) entry which is preliminary data.</text>
</comment>
<reference evidence="3 4" key="1">
    <citation type="submission" date="2023-07" db="EMBL/GenBank/DDBJ databases">
        <title>Sorghum-associated microbial communities from plants grown in Nebraska, USA.</title>
        <authorList>
            <person name="Schachtman D."/>
        </authorList>
    </citation>
    <scope>NUCLEOTIDE SEQUENCE [LARGE SCALE GENOMIC DNA]</scope>
    <source>
        <strain evidence="3 4">DS1781</strain>
    </source>
</reference>